<dbReference type="SUPFAM" id="SSF52172">
    <property type="entry name" value="CheY-like"/>
    <property type="match status" value="1"/>
</dbReference>
<proteinExistence type="predicted"/>
<dbReference type="InterPro" id="IPR011006">
    <property type="entry name" value="CheY-like_superfamily"/>
</dbReference>
<dbReference type="Pfam" id="PF00072">
    <property type="entry name" value="Response_reg"/>
    <property type="match status" value="1"/>
</dbReference>
<evidence type="ECO:0000313" key="9">
    <source>
        <dbReference type="Proteomes" id="UP000310506"/>
    </source>
</evidence>
<dbReference type="GO" id="GO:0003677">
    <property type="term" value="F:DNA binding"/>
    <property type="evidence" value="ECO:0007669"/>
    <property type="project" value="InterPro"/>
</dbReference>
<dbReference type="RefSeq" id="WP_136137459.1">
    <property type="nucleotide sequence ID" value="NZ_SDGV01000021.1"/>
</dbReference>
<dbReference type="Proteomes" id="UP000310506">
    <property type="component" value="Unassembled WGS sequence"/>
</dbReference>
<dbReference type="PROSITE" id="PS50110">
    <property type="entry name" value="RESPONSE_REGULATORY"/>
    <property type="match status" value="1"/>
</dbReference>
<dbReference type="OrthoDB" id="9809318at2"/>
<dbReference type="InterPro" id="IPR007492">
    <property type="entry name" value="LytTR_DNA-bd_dom"/>
</dbReference>
<keyword evidence="3" id="KW-0010">Activator</keyword>
<dbReference type="InterPro" id="IPR001789">
    <property type="entry name" value="Sig_transdc_resp-reg_receiver"/>
</dbReference>
<evidence type="ECO:0000256" key="4">
    <source>
        <dbReference type="ARBA" id="ARBA00037164"/>
    </source>
</evidence>
<evidence type="ECO:0000256" key="2">
    <source>
        <dbReference type="ARBA" id="ARBA00023012"/>
    </source>
</evidence>
<dbReference type="SMART" id="SM00850">
    <property type="entry name" value="LytTR"/>
    <property type="match status" value="1"/>
</dbReference>
<evidence type="ECO:0000256" key="5">
    <source>
        <dbReference type="PROSITE-ProRule" id="PRU00169"/>
    </source>
</evidence>
<keyword evidence="1" id="KW-0963">Cytoplasm</keyword>
<gene>
    <name evidence="8" type="ORF">ESZ54_09570</name>
</gene>
<sequence>MLKIFICEDDLGQLKHLEKIIKNYIMIEDYFMEFTLASTNPYEIISYLDSHENIRGVYFLDVDLKTEINGIQLGAKIREKDQDGKIIFVTTRAEMQHLTFQYRIEALDYIIKDQPEIMQHKIHECLKIADKHYRSTDKIEKDRIKLKINNQIKVFLLQDILFFETTAIPRKIKLHLFNEELEFYGVLNDIETLSDNFIRIHQSFIINKQNIKEINNKEKQITMINGEICYSSRRGLKILKKI</sequence>
<evidence type="ECO:0000256" key="3">
    <source>
        <dbReference type="ARBA" id="ARBA00023159"/>
    </source>
</evidence>
<dbReference type="PANTHER" id="PTHR37299:SF3">
    <property type="entry name" value="STAGE 0 SPORULATION PROTEIN A HOMOLOG"/>
    <property type="match status" value="1"/>
</dbReference>
<dbReference type="EMBL" id="SDGV01000021">
    <property type="protein sequence ID" value="THB60581.1"/>
    <property type="molecule type" value="Genomic_DNA"/>
</dbReference>
<keyword evidence="9" id="KW-1185">Reference proteome</keyword>
<dbReference type="Gene3D" id="3.40.50.2300">
    <property type="match status" value="1"/>
</dbReference>
<evidence type="ECO:0000313" key="8">
    <source>
        <dbReference type="EMBL" id="THB60581.1"/>
    </source>
</evidence>
<dbReference type="PANTHER" id="PTHR37299">
    <property type="entry name" value="TRANSCRIPTIONAL REGULATOR-RELATED"/>
    <property type="match status" value="1"/>
</dbReference>
<comment type="caution">
    <text evidence="8">The sequence shown here is derived from an EMBL/GenBank/DDBJ whole genome shotgun (WGS) entry which is preliminary data.</text>
</comment>
<evidence type="ECO:0000259" key="7">
    <source>
        <dbReference type="PROSITE" id="PS50930"/>
    </source>
</evidence>
<keyword evidence="2" id="KW-0902">Two-component regulatory system</keyword>
<feature type="domain" description="Response regulatory" evidence="6">
    <location>
        <begin position="3"/>
        <end position="127"/>
    </location>
</feature>
<dbReference type="GO" id="GO:0000156">
    <property type="term" value="F:phosphorelay response regulator activity"/>
    <property type="evidence" value="ECO:0007669"/>
    <property type="project" value="InterPro"/>
</dbReference>
<name>A0A4S3B0Q3_9ENTE</name>
<organism evidence="8 9">
    <name type="scientific">Vagococcus silagei</name>
    <dbReference type="NCBI Taxonomy" id="2508885"/>
    <lineage>
        <taxon>Bacteria</taxon>
        <taxon>Bacillati</taxon>
        <taxon>Bacillota</taxon>
        <taxon>Bacilli</taxon>
        <taxon>Lactobacillales</taxon>
        <taxon>Enterococcaceae</taxon>
        <taxon>Vagococcus</taxon>
    </lineage>
</organism>
<evidence type="ECO:0000256" key="1">
    <source>
        <dbReference type="ARBA" id="ARBA00022490"/>
    </source>
</evidence>
<accession>A0A4S3B0Q3</accession>
<dbReference type="SMART" id="SM00448">
    <property type="entry name" value="REC"/>
    <property type="match status" value="1"/>
</dbReference>
<feature type="modified residue" description="4-aspartylphosphate" evidence="5">
    <location>
        <position position="61"/>
    </location>
</feature>
<reference evidence="8 9" key="1">
    <citation type="submission" date="2019-01" db="EMBL/GenBank/DDBJ databases">
        <title>Vagococcus silagei sp. nov. isolated from brewer's grain.</title>
        <authorList>
            <person name="Guu J.-R."/>
        </authorList>
    </citation>
    <scope>NUCLEOTIDE SEQUENCE [LARGE SCALE GENOMIC DNA]</scope>
    <source>
        <strain evidence="8 9">2B-2</strain>
    </source>
</reference>
<keyword evidence="5" id="KW-0597">Phosphoprotein</keyword>
<dbReference type="InterPro" id="IPR046947">
    <property type="entry name" value="LytR-like"/>
</dbReference>
<feature type="domain" description="HTH LytTR-type" evidence="7">
    <location>
        <begin position="144"/>
        <end position="242"/>
    </location>
</feature>
<dbReference type="PROSITE" id="PS50930">
    <property type="entry name" value="HTH_LYTTR"/>
    <property type="match status" value="1"/>
</dbReference>
<protein>
    <submittedName>
        <fullName evidence="8">Response regulator transcription factor</fullName>
    </submittedName>
</protein>
<comment type="function">
    <text evidence="4">Required for high-level post-exponential phase expression of a series of secreted proteins.</text>
</comment>
<dbReference type="AlphaFoldDB" id="A0A4S3B0Q3"/>
<dbReference type="Pfam" id="PF04397">
    <property type="entry name" value="LytTR"/>
    <property type="match status" value="1"/>
</dbReference>
<evidence type="ECO:0000259" key="6">
    <source>
        <dbReference type="PROSITE" id="PS50110"/>
    </source>
</evidence>